<name>A0ABN1L9J4_9GAMM</name>
<reference evidence="2 3" key="1">
    <citation type="journal article" date="2019" name="Int. J. Syst. Evol. Microbiol.">
        <title>The Global Catalogue of Microorganisms (GCM) 10K type strain sequencing project: providing services to taxonomists for standard genome sequencing and annotation.</title>
        <authorList>
            <consortium name="The Broad Institute Genomics Platform"/>
            <consortium name="The Broad Institute Genome Sequencing Center for Infectious Disease"/>
            <person name="Wu L."/>
            <person name="Ma J."/>
        </authorList>
    </citation>
    <scope>NUCLEOTIDE SEQUENCE [LARGE SCALE GENOMIC DNA]</scope>
    <source>
        <strain evidence="2 3">JCM 15608</strain>
    </source>
</reference>
<dbReference type="Proteomes" id="UP001500021">
    <property type="component" value="Unassembled WGS sequence"/>
</dbReference>
<evidence type="ECO:0000256" key="1">
    <source>
        <dbReference type="SAM" id="MobiDB-lite"/>
    </source>
</evidence>
<keyword evidence="3" id="KW-1185">Reference proteome</keyword>
<evidence type="ECO:0000313" key="2">
    <source>
        <dbReference type="EMBL" id="GAA0821203.1"/>
    </source>
</evidence>
<protein>
    <submittedName>
        <fullName evidence="2">Uncharacterized protein</fullName>
    </submittedName>
</protein>
<accession>A0ABN1L9J4</accession>
<proteinExistence type="predicted"/>
<organism evidence="2 3">
    <name type="scientific">Colwellia asteriadis</name>
    <dbReference type="NCBI Taxonomy" id="517723"/>
    <lineage>
        <taxon>Bacteria</taxon>
        <taxon>Pseudomonadati</taxon>
        <taxon>Pseudomonadota</taxon>
        <taxon>Gammaproteobacteria</taxon>
        <taxon>Alteromonadales</taxon>
        <taxon>Colwelliaceae</taxon>
        <taxon>Colwellia</taxon>
    </lineage>
</organism>
<evidence type="ECO:0000313" key="3">
    <source>
        <dbReference type="Proteomes" id="UP001500021"/>
    </source>
</evidence>
<feature type="region of interest" description="Disordered" evidence="1">
    <location>
        <begin position="79"/>
        <end position="100"/>
    </location>
</feature>
<feature type="compositionally biased region" description="Acidic residues" evidence="1">
    <location>
        <begin position="79"/>
        <end position="95"/>
    </location>
</feature>
<comment type="caution">
    <text evidence="2">The sequence shown here is derived from an EMBL/GenBank/DDBJ whole genome shotgun (WGS) entry which is preliminary data.</text>
</comment>
<sequence length="107" mass="11889">MKSNTVNNLITDAEKNTIKLIEQLATQSTLQELQPKSHAIKSTDITCELKKALLEQDISSLEAQLNLSGNIKCVGIFPAEDEEEQTDEQEGDQEDNKEAQSLIKFAI</sequence>
<dbReference type="RefSeq" id="WP_215980419.1">
    <property type="nucleotide sequence ID" value="NZ_BAAAFA010000010.1"/>
</dbReference>
<gene>
    <name evidence="2" type="ORF">GCM10009111_27800</name>
</gene>
<dbReference type="EMBL" id="BAAAFA010000010">
    <property type="protein sequence ID" value="GAA0821203.1"/>
    <property type="molecule type" value="Genomic_DNA"/>
</dbReference>